<feature type="non-terminal residue" evidence="1">
    <location>
        <position position="124"/>
    </location>
</feature>
<accession>A0A9P0Z065</accession>
<sequence>MVVDILSRVLDPSKEMKSKFFEGPINFSTKGLESGGKENEKAVSTKSLKTPNVVELLDSSVLARLIEILKTSSPDMQKKVASILEFVSVVEVCTEKIFSIDIESGIDAVFQQECLKETQSDFDG</sequence>
<gene>
    <name evidence="1" type="ORF">CEURO_LOCUS7954</name>
</gene>
<evidence type="ECO:0000313" key="1">
    <source>
        <dbReference type="EMBL" id="CAH9081572.1"/>
    </source>
</evidence>
<reference evidence="1" key="1">
    <citation type="submission" date="2022-07" db="EMBL/GenBank/DDBJ databases">
        <authorList>
            <person name="Macas J."/>
            <person name="Novak P."/>
            <person name="Neumann P."/>
        </authorList>
    </citation>
    <scope>NUCLEOTIDE SEQUENCE</scope>
</reference>
<dbReference type="PANTHER" id="PTHR47451:SF1">
    <property type="entry name" value="ARM REPEAT SUPERFAMILY PROTEIN"/>
    <property type="match status" value="1"/>
</dbReference>
<protein>
    <submittedName>
        <fullName evidence="1">Uncharacterized protein</fullName>
    </submittedName>
</protein>
<organism evidence="1 2">
    <name type="scientific">Cuscuta europaea</name>
    <name type="common">European dodder</name>
    <dbReference type="NCBI Taxonomy" id="41803"/>
    <lineage>
        <taxon>Eukaryota</taxon>
        <taxon>Viridiplantae</taxon>
        <taxon>Streptophyta</taxon>
        <taxon>Embryophyta</taxon>
        <taxon>Tracheophyta</taxon>
        <taxon>Spermatophyta</taxon>
        <taxon>Magnoliopsida</taxon>
        <taxon>eudicotyledons</taxon>
        <taxon>Gunneridae</taxon>
        <taxon>Pentapetalae</taxon>
        <taxon>asterids</taxon>
        <taxon>lamiids</taxon>
        <taxon>Solanales</taxon>
        <taxon>Convolvulaceae</taxon>
        <taxon>Cuscuteae</taxon>
        <taxon>Cuscuta</taxon>
        <taxon>Cuscuta subgen. Cuscuta</taxon>
    </lineage>
</organism>
<evidence type="ECO:0000313" key="2">
    <source>
        <dbReference type="Proteomes" id="UP001152484"/>
    </source>
</evidence>
<dbReference type="PANTHER" id="PTHR47451">
    <property type="entry name" value="ARM REPEAT SUPERFAMILY PROTEIN"/>
    <property type="match status" value="1"/>
</dbReference>
<proteinExistence type="predicted"/>
<keyword evidence="2" id="KW-1185">Reference proteome</keyword>
<dbReference type="Proteomes" id="UP001152484">
    <property type="component" value="Unassembled WGS sequence"/>
</dbReference>
<name>A0A9P0Z065_CUSEU</name>
<dbReference type="OrthoDB" id="1286445at2759"/>
<comment type="caution">
    <text evidence="1">The sequence shown here is derived from an EMBL/GenBank/DDBJ whole genome shotgun (WGS) entry which is preliminary data.</text>
</comment>
<dbReference type="EMBL" id="CAMAPE010000014">
    <property type="protein sequence ID" value="CAH9081572.1"/>
    <property type="molecule type" value="Genomic_DNA"/>
</dbReference>
<dbReference type="AlphaFoldDB" id="A0A9P0Z065"/>